<comment type="caution">
    <text evidence="1">The sequence shown here is derived from an EMBL/GenBank/DDBJ whole genome shotgun (WGS) entry which is preliminary data.</text>
</comment>
<accession>A0ACB9AJA9</accession>
<proteinExistence type="predicted"/>
<protein>
    <submittedName>
        <fullName evidence="1">Uncharacterized protein</fullName>
    </submittedName>
</protein>
<reference evidence="1 2" key="2">
    <citation type="journal article" date="2022" name="Mol. Ecol. Resour.">
        <title>The genomes of chicory, endive, great burdock and yacon provide insights into Asteraceae paleo-polyploidization history and plant inulin production.</title>
        <authorList>
            <person name="Fan W."/>
            <person name="Wang S."/>
            <person name="Wang H."/>
            <person name="Wang A."/>
            <person name="Jiang F."/>
            <person name="Liu H."/>
            <person name="Zhao H."/>
            <person name="Xu D."/>
            <person name="Zhang Y."/>
        </authorList>
    </citation>
    <scope>NUCLEOTIDE SEQUENCE [LARGE SCALE GENOMIC DNA]</scope>
    <source>
        <strain evidence="2">cv. Punajuju</strain>
        <tissue evidence="1">Leaves</tissue>
    </source>
</reference>
<dbReference type="Proteomes" id="UP001055811">
    <property type="component" value="Linkage Group LG07"/>
</dbReference>
<keyword evidence="2" id="KW-1185">Reference proteome</keyword>
<name>A0ACB9AJA9_CICIN</name>
<evidence type="ECO:0000313" key="2">
    <source>
        <dbReference type="Proteomes" id="UP001055811"/>
    </source>
</evidence>
<dbReference type="EMBL" id="CM042015">
    <property type="protein sequence ID" value="KAI3710237.1"/>
    <property type="molecule type" value="Genomic_DNA"/>
</dbReference>
<sequence>MAVVEFFVLGCTGIVMFLHGANFMFHALAHQISIRSLSFLGCVWFVISRSFNYILNIVTIGDYHSGGNARKRKRHLKPMIDEDKRNKLQAVGETVNDSFHVAKFEKSLDQGKYLLYNGGGKRCKSMDHHIWSFVCALSGPHYLNRTLCNGLEYLFVICLCNIGSRTQDEEGKDFKSSLTLTIWRKLLMCWIKVNSNQTKGHQKDGLMGCLGLLI</sequence>
<organism evidence="1 2">
    <name type="scientific">Cichorium intybus</name>
    <name type="common">Chicory</name>
    <dbReference type="NCBI Taxonomy" id="13427"/>
    <lineage>
        <taxon>Eukaryota</taxon>
        <taxon>Viridiplantae</taxon>
        <taxon>Streptophyta</taxon>
        <taxon>Embryophyta</taxon>
        <taxon>Tracheophyta</taxon>
        <taxon>Spermatophyta</taxon>
        <taxon>Magnoliopsida</taxon>
        <taxon>eudicotyledons</taxon>
        <taxon>Gunneridae</taxon>
        <taxon>Pentapetalae</taxon>
        <taxon>asterids</taxon>
        <taxon>campanulids</taxon>
        <taxon>Asterales</taxon>
        <taxon>Asteraceae</taxon>
        <taxon>Cichorioideae</taxon>
        <taxon>Cichorieae</taxon>
        <taxon>Cichoriinae</taxon>
        <taxon>Cichorium</taxon>
    </lineage>
</organism>
<reference evidence="2" key="1">
    <citation type="journal article" date="2022" name="Mol. Ecol. Resour.">
        <title>The genomes of chicory, endive, great burdock and yacon provide insights into Asteraceae palaeo-polyploidization history and plant inulin production.</title>
        <authorList>
            <person name="Fan W."/>
            <person name="Wang S."/>
            <person name="Wang H."/>
            <person name="Wang A."/>
            <person name="Jiang F."/>
            <person name="Liu H."/>
            <person name="Zhao H."/>
            <person name="Xu D."/>
            <person name="Zhang Y."/>
        </authorList>
    </citation>
    <scope>NUCLEOTIDE SEQUENCE [LARGE SCALE GENOMIC DNA]</scope>
    <source>
        <strain evidence="2">cv. Punajuju</strain>
    </source>
</reference>
<evidence type="ECO:0000313" key="1">
    <source>
        <dbReference type="EMBL" id="KAI3710237.1"/>
    </source>
</evidence>
<gene>
    <name evidence="1" type="ORF">L2E82_40013</name>
</gene>